<name>A0A0B7JVY2_BIOOC</name>
<reference evidence="5" key="1">
    <citation type="submission" date="2015-01" db="EMBL/GenBank/DDBJ databases">
        <authorList>
            <person name="Durling Mikael"/>
        </authorList>
    </citation>
    <scope>NUCLEOTIDE SEQUENCE</scope>
</reference>
<dbReference type="GO" id="GO:0071949">
    <property type="term" value="F:FAD binding"/>
    <property type="evidence" value="ECO:0007669"/>
    <property type="project" value="InterPro"/>
</dbReference>
<keyword evidence="1" id="KW-0285">Flavoprotein</keyword>
<evidence type="ECO:0000259" key="4">
    <source>
        <dbReference type="Pfam" id="PF01494"/>
    </source>
</evidence>
<evidence type="ECO:0000256" key="1">
    <source>
        <dbReference type="ARBA" id="ARBA00022630"/>
    </source>
</evidence>
<dbReference type="Gene3D" id="3.30.9.10">
    <property type="entry name" value="D-Amino Acid Oxidase, subunit A, domain 2"/>
    <property type="match status" value="1"/>
</dbReference>
<proteinExistence type="predicted"/>
<dbReference type="InterPro" id="IPR002938">
    <property type="entry name" value="FAD-bd"/>
</dbReference>
<keyword evidence="2" id="KW-0274">FAD</keyword>
<keyword evidence="3" id="KW-0560">Oxidoreductase</keyword>
<dbReference type="EMBL" id="CDPU01000013">
    <property type="protein sequence ID" value="CEO49159.1"/>
    <property type="molecule type" value="Genomic_DNA"/>
</dbReference>
<evidence type="ECO:0000256" key="2">
    <source>
        <dbReference type="ARBA" id="ARBA00022827"/>
    </source>
</evidence>
<dbReference type="InterPro" id="IPR036188">
    <property type="entry name" value="FAD/NAD-bd_sf"/>
</dbReference>
<gene>
    <name evidence="5" type="ORF">BN869_000005216_1</name>
</gene>
<dbReference type="PANTHER" id="PTHR46865">
    <property type="entry name" value="OXIDOREDUCTASE-RELATED"/>
    <property type="match status" value="1"/>
</dbReference>
<dbReference type="GO" id="GO:0016491">
    <property type="term" value="F:oxidoreductase activity"/>
    <property type="evidence" value="ECO:0007669"/>
    <property type="project" value="UniProtKB-KW"/>
</dbReference>
<accession>A0A0B7JVY2</accession>
<dbReference type="PANTHER" id="PTHR46865:SF7">
    <property type="entry name" value="MONOOXYGENASE, PUTATIVE (AFU_ORTHOLOGUE AFUA_8G07040)-RELATED"/>
    <property type="match status" value="1"/>
</dbReference>
<sequence length="414" mass="45342">MAQLKVLIAGGGIAGNALAYWLSKIGHDITVVERFPCLRATGLQVDLRGHGVEVLKRMGLEQEYRSKKAPEQGILVVDSSGRRRATFPANPASPNSLTTDFEIMRGDLCRMLHDAAVKNQTKFVFGKSIENFQQDKNAVHVNFSDGKSDKFDLVVGADGQNSRLRRMMLGSDASDRFYPLGGTFAAYFTIPRPIQKGEEYVATTYMAPGKRAIMTRRANPNELQVYLFCQTDSSRLKNAHLKGLEEEKAAFEEIFQDAGWEARSISSHLKTTENFSYQELGVVKLPSWSQGRVSLVGDAAFCSSVATGMGTTSAMVGAYVLAGEIGKHCGVGQDGNGDGIPRALEAYQETFHPMINDVQKGLPEKNVFKSMPSSSWGVSIANFIFSAASFLGINSFDIPEYGSSWKLPTYKELS</sequence>
<dbReference type="AlphaFoldDB" id="A0A0B7JVY2"/>
<evidence type="ECO:0000313" key="5">
    <source>
        <dbReference type="EMBL" id="CEO49159.1"/>
    </source>
</evidence>
<dbReference type="InterPro" id="IPR051704">
    <property type="entry name" value="FAD_aromatic-hydroxylase"/>
</dbReference>
<dbReference type="Pfam" id="PF01494">
    <property type="entry name" value="FAD_binding_3"/>
    <property type="match status" value="1"/>
</dbReference>
<feature type="domain" description="FAD-binding" evidence="4">
    <location>
        <begin position="4"/>
        <end position="357"/>
    </location>
</feature>
<dbReference type="Gene3D" id="3.50.50.60">
    <property type="entry name" value="FAD/NAD(P)-binding domain"/>
    <property type="match status" value="1"/>
</dbReference>
<dbReference type="PRINTS" id="PR00420">
    <property type="entry name" value="RNGMNOXGNASE"/>
</dbReference>
<protein>
    <recommendedName>
        <fullName evidence="4">FAD-binding domain-containing protein</fullName>
    </recommendedName>
</protein>
<organism evidence="5">
    <name type="scientific">Bionectria ochroleuca</name>
    <name type="common">Gliocladium roseum</name>
    <dbReference type="NCBI Taxonomy" id="29856"/>
    <lineage>
        <taxon>Eukaryota</taxon>
        <taxon>Fungi</taxon>
        <taxon>Dikarya</taxon>
        <taxon>Ascomycota</taxon>
        <taxon>Pezizomycotina</taxon>
        <taxon>Sordariomycetes</taxon>
        <taxon>Hypocreomycetidae</taxon>
        <taxon>Hypocreales</taxon>
        <taxon>Bionectriaceae</taxon>
        <taxon>Clonostachys</taxon>
    </lineage>
</organism>
<dbReference type="SUPFAM" id="SSF51905">
    <property type="entry name" value="FAD/NAD(P)-binding domain"/>
    <property type="match status" value="1"/>
</dbReference>
<evidence type="ECO:0000256" key="3">
    <source>
        <dbReference type="ARBA" id="ARBA00023002"/>
    </source>
</evidence>